<keyword evidence="5 6" id="KW-0717">Septation</keyword>
<keyword evidence="6" id="KW-0131">Cell cycle</keyword>
<dbReference type="GO" id="GO:0000917">
    <property type="term" value="P:division septum assembly"/>
    <property type="evidence" value="ECO:0007669"/>
    <property type="project" value="UniProtKB-KW"/>
</dbReference>
<name>A0A0R2DYN3_9LACO</name>
<gene>
    <name evidence="6" type="primary">ezrA</name>
    <name evidence="8" type="ORF">FD00_GL001450</name>
</gene>
<keyword evidence="6" id="KW-0132">Cell division</keyword>
<keyword evidence="2 6" id="KW-1133">Transmembrane helix</keyword>
<dbReference type="GO" id="GO:0000921">
    <property type="term" value="P:septin ring assembly"/>
    <property type="evidence" value="ECO:0007669"/>
    <property type="project" value="InterPro"/>
</dbReference>
<reference evidence="8 9" key="1">
    <citation type="journal article" date="2015" name="Genome Announc.">
        <title>Expanding the biotechnology potential of lactobacilli through comparative genomics of 213 strains and associated genera.</title>
        <authorList>
            <person name="Sun Z."/>
            <person name="Harris H.M."/>
            <person name="McCann A."/>
            <person name="Guo C."/>
            <person name="Argimon S."/>
            <person name="Zhang W."/>
            <person name="Yang X."/>
            <person name="Jeffery I.B."/>
            <person name="Cooney J.C."/>
            <person name="Kagawa T.F."/>
            <person name="Liu W."/>
            <person name="Song Y."/>
            <person name="Salvetti E."/>
            <person name="Wrobel A."/>
            <person name="Rasinkangas P."/>
            <person name="Parkhill J."/>
            <person name="Rea M.C."/>
            <person name="O'Sullivan O."/>
            <person name="Ritari J."/>
            <person name="Douillard F.P."/>
            <person name="Paul Ross R."/>
            <person name="Yang R."/>
            <person name="Briner A.E."/>
            <person name="Felis G.E."/>
            <person name="de Vos W.M."/>
            <person name="Barrangou R."/>
            <person name="Klaenhammer T.R."/>
            <person name="Caufield P.W."/>
            <person name="Cui Y."/>
            <person name="Zhang H."/>
            <person name="O'Toole P.W."/>
        </authorList>
    </citation>
    <scope>NUCLEOTIDE SEQUENCE [LARGE SCALE GENOMIC DNA]</scope>
    <source>
        <strain evidence="8 9">DSM 20444</strain>
    </source>
</reference>
<feature type="coiled-coil region" evidence="6">
    <location>
        <begin position="141"/>
        <end position="200"/>
    </location>
</feature>
<keyword evidence="6" id="KW-1003">Cell membrane</keyword>
<feature type="coiled-coil region" evidence="6">
    <location>
        <begin position="331"/>
        <end position="411"/>
    </location>
</feature>
<sequence>MGKQKVDIHRSEDLMTLVLSAIVIVAVVAYFSFFYLQRKNSSEIAMKKEQVNNLVGSSVHEEILSTEKIRLSGESLTQFEETKQNYLYMINHKLPQISEHLAELVEANSHYRFFEVRRELNLLDTKLENAGKLEKETKQNLQTFKKSNLEHQKRTKELEQKYQNLRKTLLAKNFSFGPSIDKLEENLAGIEKTFDSYSQTTNLGDYVKSTEILKVLKKETALLENAIKVIPPLYRSVKNVYPEQITEIKEAYDKMSASEYGFTTDFDRKISEIQTLIATNIVNLSELELDHAKETDQKIDQEINESYDELESEIKARSEVEGKMGTFEKFVAHARKNQRELLIELDRLNQNYTFNHNEMENAKQLDEDLKVIEQELADYQEKIKDKERVVYSATKEKQAKQIEKLEAIEEKQAKIGDSVQTLWNDEQEAHEAVRQFDFDIHSMKRDLEKLNLPGLSKEYLDYFYAVNAEIDDLADKLDQVKIDMDEITKLLIDTQSDLDVLNEKTNDIIDSASLTERLLQYANRYRLRYPEIAQSSDKAYHLFNQSYDYAGSLELIATAVDKVESGAYKKIEDEYYANKTSTTSK</sequence>
<keyword evidence="3 6" id="KW-0175">Coiled coil</keyword>
<dbReference type="Proteomes" id="UP000050898">
    <property type="component" value="Unassembled WGS sequence"/>
</dbReference>
<evidence type="ECO:0000256" key="1">
    <source>
        <dbReference type="ARBA" id="ARBA00022692"/>
    </source>
</evidence>
<feature type="transmembrane region" description="Helical" evidence="7">
    <location>
        <begin position="14"/>
        <end position="36"/>
    </location>
</feature>
<keyword evidence="4 6" id="KW-0472">Membrane</keyword>
<evidence type="ECO:0000256" key="4">
    <source>
        <dbReference type="ARBA" id="ARBA00023136"/>
    </source>
</evidence>
<dbReference type="InterPro" id="IPR010379">
    <property type="entry name" value="EzrA"/>
</dbReference>
<comment type="caution">
    <text evidence="8">The sequence shown here is derived from an EMBL/GenBank/DDBJ whole genome shotgun (WGS) entry which is preliminary data.</text>
</comment>
<keyword evidence="1 6" id="KW-0812">Transmembrane</keyword>
<keyword evidence="9" id="KW-1185">Reference proteome</keyword>
<comment type="function">
    <text evidence="6">Negative regulator of FtsZ ring formation; modulates the frequency and position of FtsZ ring formation. Inhibits FtsZ ring formation at polar sites. Interacts either with FtsZ or with one of its binding partners to promote depolymerization.</text>
</comment>
<dbReference type="GO" id="GO:0005886">
    <property type="term" value="C:plasma membrane"/>
    <property type="evidence" value="ECO:0007669"/>
    <property type="project" value="UniProtKB-SubCell"/>
</dbReference>
<evidence type="ECO:0000256" key="6">
    <source>
        <dbReference type="HAMAP-Rule" id="MF_00728"/>
    </source>
</evidence>
<evidence type="ECO:0000313" key="9">
    <source>
        <dbReference type="Proteomes" id="UP000050898"/>
    </source>
</evidence>
<comment type="subcellular location">
    <subcellularLocation>
        <location evidence="6">Cell membrane</location>
        <topology evidence="6">Single-pass membrane protein</topology>
    </subcellularLocation>
    <text evidence="6">Colocalized with FtsZ to the nascent septal site.</text>
</comment>
<organism evidence="8 9">
    <name type="scientific">Liquorilactobacillus mali KCTC 3596 = DSM 20444</name>
    <dbReference type="NCBI Taxonomy" id="1046596"/>
    <lineage>
        <taxon>Bacteria</taxon>
        <taxon>Bacillati</taxon>
        <taxon>Bacillota</taxon>
        <taxon>Bacilli</taxon>
        <taxon>Lactobacillales</taxon>
        <taxon>Lactobacillaceae</taxon>
        <taxon>Liquorilactobacillus</taxon>
    </lineage>
</organism>
<accession>A0A0R2DYN3</accession>
<evidence type="ECO:0000256" key="7">
    <source>
        <dbReference type="SAM" id="Phobius"/>
    </source>
</evidence>
<dbReference type="NCBIfam" id="NF003409">
    <property type="entry name" value="PRK04778.1-3"/>
    <property type="match status" value="1"/>
</dbReference>
<dbReference type="PATRIC" id="fig|1046596.6.peg.1532"/>
<dbReference type="Pfam" id="PF06160">
    <property type="entry name" value="EzrA"/>
    <property type="match status" value="1"/>
</dbReference>
<proteinExistence type="inferred from homology"/>
<evidence type="ECO:0000256" key="2">
    <source>
        <dbReference type="ARBA" id="ARBA00022989"/>
    </source>
</evidence>
<evidence type="ECO:0000256" key="3">
    <source>
        <dbReference type="ARBA" id="ARBA00023054"/>
    </source>
</evidence>
<feature type="topological domain" description="Extracellular" evidence="6">
    <location>
        <begin position="1"/>
        <end position="17"/>
    </location>
</feature>
<feature type="topological domain" description="Cytoplasmic" evidence="6">
    <location>
        <begin position="37"/>
        <end position="585"/>
    </location>
</feature>
<dbReference type="GO" id="GO:0005940">
    <property type="term" value="C:septin ring"/>
    <property type="evidence" value="ECO:0007669"/>
    <property type="project" value="InterPro"/>
</dbReference>
<evidence type="ECO:0000313" key="8">
    <source>
        <dbReference type="EMBL" id="KRN09023.1"/>
    </source>
</evidence>
<dbReference type="HAMAP" id="MF_00728">
    <property type="entry name" value="EzrA"/>
    <property type="match status" value="1"/>
</dbReference>
<dbReference type="EMBL" id="AYYH01000036">
    <property type="protein sequence ID" value="KRN09023.1"/>
    <property type="molecule type" value="Genomic_DNA"/>
</dbReference>
<protein>
    <recommendedName>
        <fullName evidence="6">Septation ring formation regulator EzrA</fullName>
    </recommendedName>
</protein>
<comment type="similarity">
    <text evidence="6">Belongs to the EzrA family.</text>
</comment>
<evidence type="ECO:0000256" key="5">
    <source>
        <dbReference type="ARBA" id="ARBA00023210"/>
    </source>
</evidence>
<dbReference type="AlphaFoldDB" id="A0A0R2DYN3"/>